<dbReference type="CDD" id="cd07305">
    <property type="entry name" value="Porin3_Tom40"/>
    <property type="match status" value="1"/>
</dbReference>
<dbReference type="EMBL" id="KZ819333">
    <property type="protein sequence ID" value="PWN18916.1"/>
    <property type="molecule type" value="Genomic_DNA"/>
</dbReference>
<dbReference type="PANTHER" id="PTHR10802">
    <property type="entry name" value="MITOCHONDRIAL IMPORT RECEPTOR SUBUNIT TOM40"/>
    <property type="match status" value="1"/>
</dbReference>
<dbReference type="GO" id="GO:0005741">
    <property type="term" value="C:mitochondrial outer membrane"/>
    <property type="evidence" value="ECO:0007669"/>
    <property type="project" value="UniProtKB-SubCell"/>
</dbReference>
<keyword evidence="8" id="KW-0496">Mitochondrion</keyword>
<keyword evidence="11" id="KW-1185">Reference proteome</keyword>
<protein>
    <submittedName>
        <fullName evidence="10">Uncharacterized protein</fullName>
    </submittedName>
</protein>
<keyword evidence="4" id="KW-1134">Transmembrane beta strand</keyword>
<keyword evidence="3" id="KW-0813">Transport</keyword>
<comment type="subcellular location">
    <subcellularLocation>
        <location evidence="1">Mitochondrion outer membrane</location>
        <topology evidence="1">Multi-pass membrane protein</topology>
    </subcellularLocation>
</comment>
<evidence type="ECO:0000256" key="4">
    <source>
        <dbReference type="ARBA" id="ARBA00022452"/>
    </source>
</evidence>
<dbReference type="OrthoDB" id="19656at2759"/>
<dbReference type="GO" id="GO:0030150">
    <property type="term" value="P:protein import into mitochondrial matrix"/>
    <property type="evidence" value="ECO:0007669"/>
    <property type="project" value="InterPro"/>
</dbReference>
<evidence type="ECO:0000313" key="10">
    <source>
        <dbReference type="EMBL" id="PWN18916.1"/>
    </source>
</evidence>
<dbReference type="RefSeq" id="XP_025346076.1">
    <property type="nucleotide sequence ID" value="XM_025493076.1"/>
</dbReference>
<dbReference type="GeneID" id="37014810"/>
<evidence type="ECO:0000256" key="2">
    <source>
        <dbReference type="ARBA" id="ARBA00010510"/>
    </source>
</evidence>
<organism evidence="10 11">
    <name type="scientific">Pseudomicrostroma glucosiphilum</name>
    <dbReference type="NCBI Taxonomy" id="1684307"/>
    <lineage>
        <taxon>Eukaryota</taxon>
        <taxon>Fungi</taxon>
        <taxon>Dikarya</taxon>
        <taxon>Basidiomycota</taxon>
        <taxon>Ustilaginomycotina</taxon>
        <taxon>Exobasidiomycetes</taxon>
        <taxon>Microstromatales</taxon>
        <taxon>Microstromatales incertae sedis</taxon>
        <taxon>Pseudomicrostroma</taxon>
    </lineage>
</organism>
<dbReference type="Proteomes" id="UP000245942">
    <property type="component" value="Unassembled WGS sequence"/>
</dbReference>
<evidence type="ECO:0000256" key="6">
    <source>
        <dbReference type="ARBA" id="ARBA00022787"/>
    </source>
</evidence>
<evidence type="ECO:0000256" key="8">
    <source>
        <dbReference type="ARBA" id="ARBA00023128"/>
    </source>
</evidence>
<name>A0A316U0H7_9BASI</name>
<evidence type="ECO:0000256" key="5">
    <source>
        <dbReference type="ARBA" id="ARBA00022692"/>
    </source>
</evidence>
<evidence type="ECO:0000313" key="11">
    <source>
        <dbReference type="Proteomes" id="UP000245942"/>
    </source>
</evidence>
<comment type="similarity">
    <text evidence="2">Belongs to the Tom40 family.</text>
</comment>
<dbReference type="InterPro" id="IPR027246">
    <property type="entry name" value="Porin_Euk/Tom40"/>
</dbReference>
<dbReference type="InterPro" id="IPR037930">
    <property type="entry name" value="Tom40"/>
</dbReference>
<keyword evidence="6" id="KW-1000">Mitochondrion outer membrane</keyword>
<keyword evidence="7" id="KW-0653">Protein transport</keyword>
<keyword evidence="5" id="KW-0812">Transmembrane</keyword>
<dbReference type="Pfam" id="PF01459">
    <property type="entry name" value="Porin_3"/>
    <property type="match status" value="1"/>
</dbReference>
<proteinExistence type="inferred from homology"/>
<evidence type="ECO:0000256" key="7">
    <source>
        <dbReference type="ARBA" id="ARBA00022927"/>
    </source>
</evidence>
<gene>
    <name evidence="10" type="ORF">BCV69DRAFT_284536</name>
</gene>
<keyword evidence="9" id="KW-0472">Membrane</keyword>
<dbReference type="InterPro" id="IPR023614">
    <property type="entry name" value="Porin_dom_sf"/>
</dbReference>
<dbReference type="AlphaFoldDB" id="A0A316U0H7"/>
<reference evidence="10 11" key="1">
    <citation type="journal article" date="2018" name="Mol. Biol. Evol.">
        <title>Broad Genomic Sampling Reveals a Smut Pathogenic Ancestry of the Fungal Clade Ustilaginomycotina.</title>
        <authorList>
            <person name="Kijpornyongpan T."/>
            <person name="Mondo S.J."/>
            <person name="Barry K."/>
            <person name="Sandor L."/>
            <person name="Lee J."/>
            <person name="Lipzen A."/>
            <person name="Pangilinan J."/>
            <person name="LaButti K."/>
            <person name="Hainaut M."/>
            <person name="Henrissat B."/>
            <person name="Grigoriev I.V."/>
            <person name="Spatafora J.W."/>
            <person name="Aime M.C."/>
        </authorList>
    </citation>
    <scope>NUCLEOTIDE SEQUENCE [LARGE SCALE GENOMIC DNA]</scope>
    <source>
        <strain evidence="10 11">MCA 4718</strain>
    </source>
</reference>
<evidence type="ECO:0000256" key="3">
    <source>
        <dbReference type="ARBA" id="ARBA00022448"/>
    </source>
</evidence>
<dbReference type="Gene3D" id="2.40.160.10">
    <property type="entry name" value="Porin"/>
    <property type="match status" value="1"/>
</dbReference>
<evidence type="ECO:0000256" key="1">
    <source>
        <dbReference type="ARBA" id="ARBA00004374"/>
    </source>
</evidence>
<accession>A0A316U0H7</accession>
<dbReference type="GO" id="GO:0008320">
    <property type="term" value="F:protein transmembrane transporter activity"/>
    <property type="evidence" value="ECO:0007669"/>
    <property type="project" value="InterPro"/>
</dbReference>
<sequence>MAAPSGSVPPPGFHPASAQNEFLQEQKGFPVPATQTHASSMFSFADPLLRPIANTFAQLQDTRQKLALPNPGTVEHLTREVKATHLNNYFFDGARADLTKAISINPIFQITHAFSHGSQSEPPSYNFGAVMGDDSTFLQGGISDSGSVTMRANRKLTPGHTAKVQAQLASAGGQSFVQLEHDYQGLDHSLNLKAMNPSPADGTGIYMVNFLQSLTRNFALGLETVYMRPSVDSQEANTGYMAKWTSDARDAIATVQYQGTGVAQATYWQRLADKVDAAVDLQVITAGGRREAQATIGAKWDFRMSTFRTQVDSTGKVSSLLETRLAPTFAFTVAGEIDHFKNAAKFGVGVSIESAGDIPMDPNAAPPAPPSVPM</sequence>
<evidence type="ECO:0000256" key="9">
    <source>
        <dbReference type="ARBA" id="ARBA00023136"/>
    </source>
</evidence>
<dbReference type="STRING" id="1684307.A0A316U0H7"/>